<evidence type="ECO:0000256" key="1">
    <source>
        <dbReference type="SAM" id="MobiDB-lite"/>
    </source>
</evidence>
<evidence type="ECO:0000313" key="2">
    <source>
        <dbReference type="EMBL" id="ACB77680.1"/>
    </source>
</evidence>
<protein>
    <submittedName>
        <fullName evidence="2">Uncharacterized protein</fullName>
    </submittedName>
</protein>
<dbReference type="HOGENOM" id="CLU_3101571_0_0_0"/>
<accession>B1ZRN2</accession>
<proteinExistence type="predicted"/>
<feature type="compositionally biased region" description="Basic and acidic residues" evidence="1">
    <location>
        <begin position="26"/>
        <end position="37"/>
    </location>
</feature>
<organism evidence="2 3">
    <name type="scientific">Opitutus terrae (strain DSM 11246 / JCM 15787 / PB90-1)</name>
    <dbReference type="NCBI Taxonomy" id="452637"/>
    <lineage>
        <taxon>Bacteria</taxon>
        <taxon>Pseudomonadati</taxon>
        <taxon>Verrucomicrobiota</taxon>
        <taxon>Opitutia</taxon>
        <taxon>Opitutales</taxon>
        <taxon>Opitutaceae</taxon>
        <taxon>Opitutus</taxon>
    </lineage>
</organism>
<reference evidence="2 3" key="1">
    <citation type="journal article" date="2011" name="J. Bacteriol.">
        <title>Genome sequence of the verrucomicrobium Opitutus terrae PB90-1, an abundant inhabitant of rice paddy soil ecosystems.</title>
        <authorList>
            <person name="van Passel M.W."/>
            <person name="Kant R."/>
            <person name="Palva A."/>
            <person name="Copeland A."/>
            <person name="Lucas S."/>
            <person name="Lapidus A."/>
            <person name="Glavina del Rio T."/>
            <person name="Pitluck S."/>
            <person name="Goltsman E."/>
            <person name="Clum A."/>
            <person name="Sun H."/>
            <person name="Schmutz J."/>
            <person name="Larimer F.W."/>
            <person name="Land M.L."/>
            <person name="Hauser L."/>
            <person name="Kyrpides N."/>
            <person name="Mikhailova N."/>
            <person name="Richardson P.P."/>
            <person name="Janssen P.H."/>
            <person name="de Vos W.M."/>
            <person name="Smidt H."/>
        </authorList>
    </citation>
    <scope>NUCLEOTIDE SEQUENCE [LARGE SCALE GENOMIC DNA]</scope>
    <source>
        <strain evidence="3">DSM 11246 / JCM 15787 / PB90-1</strain>
    </source>
</reference>
<evidence type="ECO:0000313" key="3">
    <source>
        <dbReference type="Proteomes" id="UP000007013"/>
    </source>
</evidence>
<dbReference type="AlphaFoldDB" id="B1ZRN2"/>
<feature type="region of interest" description="Disordered" evidence="1">
    <location>
        <begin position="1"/>
        <end position="51"/>
    </location>
</feature>
<dbReference type="EMBL" id="CP001032">
    <property type="protein sequence ID" value="ACB77680.1"/>
    <property type="molecule type" value="Genomic_DNA"/>
</dbReference>
<dbReference type="KEGG" id="ote:Oter_4409"/>
<sequence length="51" mass="5736">MDVDADNNRINGAKYLCDPAARARARNGDSNDDEKPRQLSRFATVLSRRSQ</sequence>
<dbReference type="STRING" id="452637.Oter_4409"/>
<name>B1ZRN2_OPITP</name>
<dbReference type="Proteomes" id="UP000007013">
    <property type="component" value="Chromosome"/>
</dbReference>
<gene>
    <name evidence="2" type="ordered locus">Oter_4409</name>
</gene>
<keyword evidence="3" id="KW-1185">Reference proteome</keyword>